<gene>
    <name evidence="1" type="ORF">EIP91_000334</name>
</gene>
<name>A0A4V2MWR8_9APHY</name>
<evidence type="ECO:0000313" key="1">
    <source>
        <dbReference type="EMBL" id="TCD67257.1"/>
    </source>
</evidence>
<proteinExistence type="predicted"/>
<accession>A0A4V2MWR8</accession>
<keyword evidence="2" id="KW-1185">Reference proteome</keyword>
<organism evidence="1 2">
    <name type="scientific">Steccherinum ochraceum</name>
    <dbReference type="NCBI Taxonomy" id="92696"/>
    <lineage>
        <taxon>Eukaryota</taxon>
        <taxon>Fungi</taxon>
        <taxon>Dikarya</taxon>
        <taxon>Basidiomycota</taxon>
        <taxon>Agaricomycotina</taxon>
        <taxon>Agaricomycetes</taxon>
        <taxon>Polyporales</taxon>
        <taxon>Steccherinaceae</taxon>
        <taxon>Steccherinum</taxon>
    </lineage>
</organism>
<comment type="caution">
    <text evidence="1">The sequence shown here is derived from an EMBL/GenBank/DDBJ whole genome shotgun (WGS) entry which is preliminary data.</text>
</comment>
<dbReference type="Proteomes" id="UP000292702">
    <property type="component" value="Unassembled WGS sequence"/>
</dbReference>
<evidence type="ECO:0000313" key="2">
    <source>
        <dbReference type="Proteomes" id="UP000292702"/>
    </source>
</evidence>
<reference evidence="1 2" key="1">
    <citation type="submission" date="2018-11" db="EMBL/GenBank/DDBJ databases">
        <title>Genome assembly of Steccherinum ochraceum LE-BIN_3174, the white-rot fungus of the Steccherinaceae family (The Residual Polyporoid clade, Polyporales, Basidiomycota).</title>
        <authorList>
            <person name="Fedorova T.V."/>
            <person name="Glazunova O.A."/>
            <person name="Landesman E.O."/>
            <person name="Moiseenko K.V."/>
            <person name="Psurtseva N.V."/>
            <person name="Savinova O.S."/>
            <person name="Shakhova N.V."/>
            <person name="Tyazhelova T.V."/>
            <person name="Vasina D.V."/>
        </authorList>
    </citation>
    <scope>NUCLEOTIDE SEQUENCE [LARGE SCALE GENOMIC DNA]</scope>
    <source>
        <strain evidence="1 2">LE-BIN_3174</strain>
    </source>
</reference>
<protein>
    <submittedName>
        <fullName evidence="1">Uncharacterized protein</fullName>
    </submittedName>
</protein>
<sequence length="515" mass="58103">MVVPSKHTHDDRRLVGIALAPVYREPIREGTVHIGRLCDTLSTIRNDKPTLGNIDCINLALQIIAFSPSEISRILVRLALLWGDSNLWSCTADALRSAGQGISILSEGEVFDAVLRFGFVIEQSFIDLLQNERGNTTRIKFLDRLESWLLTQQTSTSISDAWMLFRSARQSIVCSLRNPEFDDLPIFMNLALRNGTILYFENFIMPQMKKLGPVVSSGFLRELACVAFDEPRFPDPQKDKDRVCSGIMRLALSLDPLSHHPEMGDPSYKITEGFFRARQADTPLSEAKARVMKTLLPLLELFAAHLRKNPDRVVPRAPLRDLLQEVNLIFPDLIMDPATTKDNISRLIGVMHLPYGLVLFETLVVPFVHKMRIPLHSLRYIIEALRQLSHDVASQGNTLMFGDPPTATPAEIEAHTLCRMDELIEPFARKLASEAPLNTITSAFASRACAWKWFETPGQYPVVQVIKSTGLITDIRFKEVRRTEGIILLNRLAQDDEEKRKLLGPHYTTVMKVLG</sequence>
<dbReference type="AlphaFoldDB" id="A0A4V2MWR8"/>
<dbReference type="EMBL" id="RWJN01000104">
    <property type="protein sequence ID" value="TCD67257.1"/>
    <property type="molecule type" value="Genomic_DNA"/>
</dbReference>